<keyword evidence="2 4" id="KW-0863">Zinc-finger</keyword>
<feature type="region of interest" description="Disordered" evidence="5">
    <location>
        <begin position="1"/>
        <end position="104"/>
    </location>
</feature>
<dbReference type="Proteomes" id="UP000799441">
    <property type="component" value="Unassembled WGS sequence"/>
</dbReference>
<feature type="region of interest" description="Disordered" evidence="5">
    <location>
        <begin position="117"/>
        <end position="137"/>
    </location>
</feature>
<keyword evidence="1" id="KW-0479">Metal-binding</keyword>
<name>A0A9P4PW58_9PEZI</name>
<comment type="caution">
    <text evidence="7">The sequence shown here is derived from an EMBL/GenBank/DDBJ whole genome shotgun (WGS) entry which is preliminary data.</text>
</comment>
<dbReference type="PANTHER" id="PTHR39490">
    <property type="entry name" value="ARRESTIN DOMAIN-CONTAINING PROTEIN D"/>
    <property type="match status" value="1"/>
</dbReference>
<evidence type="ECO:0000256" key="2">
    <source>
        <dbReference type="ARBA" id="ARBA00022771"/>
    </source>
</evidence>
<gene>
    <name evidence="7" type="ORF">K431DRAFT_236234</name>
</gene>
<dbReference type="InterPro" id="IPR017455">
    <property type="entry name" value="Znf_FYVE-rel"/>
</dbReference>
<dbReference type="SMART" id="SM00064">
    <property type="entry name" value="FYVE"/>
    <property type="match status" value="1"/>
</dbReference>
<feature type="compositionally biased region" description="Polar residues" evidence="5">
    <location>
        <begin position="1"/>
        <end position="30"/>
    </location>
</feature>
<dbReference type="OrthoDB" id="10018316at2759"/>
<dbReference type="EMBL" id="MU003901">
    <property type="protein sequence ID" value="KAF2716057.1"/>
    <property type="molecule type" value="Genomic_DNA"/>
</dbReference>
<keyword evidence="8" id="KW-1185">Reference proteome</keyword>
<dbReference type="AlphaFoldDB" id="A0A9P4PW58"/>
<accession>A0A9P4PW58</accession>
<sequence length="269" mass="29405">MNNESPPQSAYPTSPMAQTPPSNNVSPTNHTHLHVKQLRQPRQPLYMPAALRPTELPTRPKDVPGQPKAPDTPPDSKHGSFDSARSSASSSSSGSRSNTVTFSANDEIDRLRMSLSRAASEDLEESSSAVSGNPTTAHWKPDLSRLDCAVCHVSFTWYFRRHHCRKCGEVVCGNHLTRTVPLDQNARFHSQGMVSRACDPCVDEWKIVKKLRHSRANSLADSMTSSNGTDATAGTTKPAVPIPRYVKQDADVRVGSLARSEGGMVWSTF</sequence>
<proteinExistence type="predicted"/>
<evidence type="ECO:0000256" key="3">
    <source>
        <dbReference type="ARBA" id="ARBA00022833"/>
    </source>
</evidence>
<dbReference type="InterPro" id="IPR011011">
    <property type="entry name" value="Znf_FYVE_PHD"/>
</dbReference>
<protein>
    <recommendedName>
        <fullName evidence="6">FYVE-type domain-containing protein</fullName>
    </recommendedName>
</protein>
<evidence type="ECO:0000256" key="5">
    <source>
        <dbReference type="SAM" id="MobiDB-lite"/>
    </source>
</evidence>
<reference evidence="7" key="1">
    <citation type="journal article" date="2020" name="Stud. Mycol.">
        <title>101 Dothideomycetes genomes: a test case for predicting lifestyles and emergence of pathogens.</title>
        <authorList>
            <person name="Haridas S."/>
            <person name="Albert R."/>
            <person name="Binder M."/>
            <person name="Bloem J."/>
            <person name="Labutti K."/>
            <person name="Salamov A."/>
            <person name="Andreopoulos B."/>
            <person name="Baker S."/>
            <person name="Barry K."/>
            <person name="Bills G."/>
            <person name="Bluhm B."/>
            <person name="Cannon C."/>
            <person name="Castanera R."/>
            <person name="Culley D."/>
            <person name="Daum C."/>
            <person name="Ezra D."/>
            <person name="Gonzalez J."/>
            <person name="Henrissat B."/>
            <person name="Kuo A."/>
            <person name="Liang C."/>
            <person name="Lipzen A."/>
            <person name="Lutzoni F."/>
            <person name="Magnuson J."/>
            <person name="Mondo S."/>
            <person name="Nolan M."/>
            <person name="Ohm R."/>
            <person name="Pangilinan J."/>
            <person name="Park H.-J."/>
            <person name="Ramirez L."/>
            <person name="Alfaro M."/>
            <person name="Sun H."/>
            <person name="Tritt A."/>
            <person name="Yoshinaga Y."/>
            <person name="Zwiers L.-H."/>
            <person name="Turgeon B."/>
            <person name="Goodwin S."/>
            <person name="Spatafora J."/>
            <person name="Crous P."/>
            <person name="Grigoriev I."/>
        </authorList>
    </citation>
    <scope>NUCLEOTIDE SEQUENCE</scope>
    <source>
        <strain evidence="7">CBS 116435</strain>
    </source>
</reference>
<organism evidence="7 8">
    <name type="scientific">Polychaeton citri CBS 116435</name>
    <dbReference type="NCBI Taxonomy" id="1314669"/>
    <lineage>
        <taxon>Eukaryota</taxon>
        <taxon>Fungi</taxon>
        <taxon>Dikarya</taxon>
        <taxon>Ascomycota</taxon>
        <taxon>Pezizomycotina</taxon>
        <taxon>Dothideomycetes</taxon>
        <taxon>Dothideomycetidae</taxon>
        <taxon>Capnodiales</taxon>
        <taxon>Capnodiaceae</taxon>
        <taxon>Polychaeton</taxon>
    </lineage>
</organism>
<evidence type="ECO:0000259" key="6">
    <source>
        <dbReference type="PROSITE" id="PS50178"/>
    </source>
</evidence>
<evidence type="ECO:0000313" key="7">
    <source>
        <dbReference type="EMBL" id="KAF2716057.1"/>
    </source>
</evidence>
<dbReference type="PROSITE" id="PS50178">
    <property type="entry name" value="ZF_FYVE"/>
    <property type="match status" value="1"/>
</dbReference>
<evidence type="ECO:0000313" key="8">
    <source>
        <dbReference type="Proteomes" id="UP000799441"/>
    </source>
</evidence>
<dbReference type="InterPro" id="IPR000306">
    <property type="entry name" value="Znf_FYVE"/>
</dbReference>
<dbReference type="PANTHER" id="PTHR39490:SF8">
    <property type="entry name" value="ZINC FINGER FYVE DOMAIN-CONTAINING PROTEIN 21"/>
    <property type="match status" value="1"/>
</dbReference>
<evidence type="ECO:0000256" key="1">
    <source>
        <dbReference type="ARBA" id="ARBA00022723"/>
    </source>
</evidence>
<dbReference type="InterPro" id="IPR013083">
    <property type="entry name" value="Znf_RING/FYVE/PHD"/>
</dbReference>
<dbReference type="Pfam" id="PF01363">
    <property type="entry name" value="FYVE"/>
    <property type="match status" value="1"/>
</dbReference>
<keyword evidence="3" id="KW-0862">Zinc</keyword>
<dbReference type="CDD" id="cd15760">
    <property type="entry name" value="FYVE_scVPS27p_like"/>
    <property type="match status" value="1"/>
</dbReference>
<feature type="domain" description="FYVE-type" evidence="6">
    <location>
        <begin position="142"/>
        <end position="206"/>
    </location>
</feature>
<dbReference type="Gene3D" id="3.30.40.10">
    <property type="entry name" value="Zinc/RING finger domain, C3HC4 (zinc finger)"/>
    <property type="match status" value="1"/>
</dbReference>
<evidence type="ECO:0000256" key="4">
    <source>
        <dbReference type="PROSITE-ProRule" id="PRU00091"/>
    </source>
</evidence>
<dbReference type="GO" id="GO:0008270">
    <property type="term" value="F:zinc ion binding"/>
    <property type="evidence" value="ECO:0007669"/>
    <property type="project" value="UniProtKB-KW"/>
</dbReference>
<dbReference type="InterPro" id="IPR052113">
    <property type="entry name" value="FYVE-type_Zinc_Finger"/>
</dbReference>
<feature type="compositionally biased region" description="Low complexity" evidence="5">
    <location>
        <begin position="83"/>
        <end position="97"/>
    </location>
</feature>
<dbReference type="SUPFAM" id="SSF57903">
    <property type="entry name" value="FYVE/PHD zinc finger"/>
    <property type="match status" value="1"/>
</dbReference>